<keyword evidence="10" id="KW-0472">Membrane</keyword>
<comment type="subcellular location">
    <subcellularLocation>
        <location evidence="1 12">Golgi apparatus</location>
        <location evidence="1 12">Golgi stack membrane</location>
        <topology evidence="1 12">Single-pass type II membrane protein</topology>
    </subcellularLocation>
</comment>
<name>A0ABM5JJ46_DIAVI</name>
<comment type="pathway">
    <text evidence="2">Protein modification; protein glycosylation.</text>
</comment>
<reference evidence="15" key="1">
    <citation type="submission" date="2025-05" db="UniProtKB">
        <authorList>
            <consortium name="EnsemblMetazoa"/>
        </authorList>
    </citation>
    <scope>IDENTIFICATION</scope>
</reference>
<dbReference type="SUPFAM" id="SSF53756">
    <property type="entry name" value="UDP-Glycosyltransferase/glycogen phosphorylase"/>
    <property type="match status" value="1"/>
</dbReference>
<dbReference type="Pfam" id="PF17039">
    <property type="entry name" value="Glyco_tran_10_N"/>
    <property type="match status" value="1"/>
</dbReference>
<evidence type="ECO:0000256" key="2">
    <source>
        <dbReference type="ARBA" id="ARBA00004922"/>
    </source>
</evidence>
<evidence type="ECO:0000256" key="6">
    <source>
        <dbReference type="ARBA" id="ARBA00022692"/>
    </source>
</evidence>
<evidence type="ECO:0000256" key="3">
    <source>
        <dbReference type="ARBA" id="ARBA00008919"/>
    </source>
</evidence>
<evidence type="ECO:0000313" key="16">
    <source>
        <dbReference type="Proteomes" id="UP001652700"/>
    </source>
</evidence>
<evidence type="ECO:0000256" key="5">
    <source>
        <dbReference type="ARBA" id="ARBA00022679"/>
    </source>
</evidence>
<keyword evidence="9 12" id="KW-0333">Golgi apparatus</keyword>
<keyword evidence="8" id="KW-1133">Transmembrane helix</keyword>
<dbReference type="InterPro" id="IPR031481">
    <property type="entry name" value="Glyco_tran_10_N"/>
</dbReference>
<evidence type="ECO:0000259" key="14">
    <source>
        <dbReference type="Pfam" id="PF17039"/>
    </source>
</evidence>
<dbReference type="EC" id="2.4.1.-" evidence="12"/>
<evidence type="ECO:0000256" key="10">
    <source>
        <dbReference type="ARBA" id="ARBA00023136"/>
    </source>
</evidence>
<dbReference type="EnsemblMetazoa" id="XM_050642005.1">
    <property type="protein sequence ID" value="XP_050497962.1"/>
    <property type="gene ID" value="LOC114329433"/>
</dbReference>
<proteinExistence type="inferred from homology"/>
<accession>A0ABM5JJ46</accession>
<evidence type="ECO:0000313" key="15">
    <source>
        <dbReference type="EnsemblMetazoa" id="XP_050497962.1"/>
    </source>
</evidence>
<dbReference type="GeneID" id="114329433"/>
<dbReference type="Proteomes" id="UP001652700">
    <property type="component" value="Unplaced"/>
</dbReference>
<feature type="domain" description="Fucosyltransferase C-terminal" evidence="13">
    <location>
        <begin position="228"/>
        <end position="406"/>
    </location>
</feature>
<evidence type="ECO:0000256" key="11">
    <source>
        <dbReference type="ARBA" id="ARBA00023180"/>
    </source>
</evidence>
<dbReference type="Gene3D" id="3.40.50.11660">
    <property type="entry name" value="Glycosyl transferase family 10, C-terminal domain"/>
    <property type="match status" value="1"/>
</dbReference>
<dbReference type="RefSeq" id="XP_050497962.1">
    <property type="nucleotide sequence ID" value="XM_050642005.1"/>
</dbReference>
<evidence type="ECO:0000256" key="4">
    <source>
        <dbReference type="ARBA" id="ARBA00022676"/>
    </source>
</evidence>
<dbReference type="InterPro" id="IPR055270">
    <property type="entry name" value="Glyco_tran_10_C"/>
</dbReference>
<organism evidence="15 16">
    <name type="scientific">Diabrotica virgifera virgifera</name>
    <name type="common">western corn rootworm</name>
    <dbReference type="NCBI Taxonomy" id="50390"/>
    <lineage>
        <taxon>Eukaryota</taxon>
        <taxon>Metazoa</taxon>
        <taxon>Ecdysozoa</taxon>
        <taxon>Arthropoda</taxon>
        <taxon>Hexapoda</taxon>
        <taxon>Insecta</taxon>
        <taxon>Pterygota</taxon>
        <taxon>Neoptera</taxon>
        <taxon>Endopterygota</taxon>
        <taxon>Coleoptera</taxon>
        <taxon>Polyphaga</taxon>
        <taxon>Cucujiformia</taxon>
        <taxon>Chrysomeloidea</taxon>
        <taxon>Chrysomelidae</taxon>
        <taxon>Galerucinae</taxon>
        <taxon>Diabroticina</taxon>
        <taxon>Diabroticites</taxon>
        <taxon>Diabrotica</taxon>
    </lineage>
</organism>
<dbReference type="Pfam" id="PF00852">
    <property type="entry name" value="Glyco_transf_10"/>
    <property type="match status" value="1"/>
</dbReference>
<evidence type="ECO:0000256" key="1">
    <source>
        <dbReference type="ARBA" id="ARBA00004447"/>
    </source>
</evidence>
<evidence type="ECO:0000256" key="9">
    <source>
        <dbReference type="ARBA" id="ARBA00023034"/>
    </source>
</evidence>
<keyword evidence="4 12" id="KW-0328">Glycosyltransferase</keyword>
<evidence type="ECO:0000256" key="7">
    <source>
        <dbReference type="ARBA" id="ARBA00022968"/>
    </source>
</evidence>
<sequence>MKTIRYYQKQLYVLCLILAVALFSLCIQMDIVSYNTYYPEYGEYKRNIDDIEIKLVEEWKELRSKQSNLSNLGKILFLGTDEPVVNTTKSYQILVWKYGKMIENRLIKNFSKNWVDPFSNCPVKNCNVTYKDEALSTADLVLFHLHRMKSSKELPLKRGKSSQIWAFLTEESSYHTFLNRDKGVTIKDYNGVFNWSMSYRMDSDIPVPYGRTILRKTPQPVEIKLEKQRNVLVAIMGSNCGGKNKRWDYVKELEKHIKVDKYGKCGTLKCPGHYNKDCPLLDKYLFYLAFENSNCDEYITEKVWWNAFHKNSIPIVMGASVSSYKKVLPPNSYINVDDFANPASLARFILRLNDTNEYLEYYQWKSHFEVLNEHGYFQSNIFHYCRVCQALNYNDKKQKIYEDLQKDWNAKNVCYPAWNA</sequence>
<keyword evidence="7" id="KW-0735">Signal-anchor</keyword>
<dbReference type="PANTHER" id="PTHR48438">
    <property type="entry name" value="ALPHA-(1,3)-FUCOSYLTRANSFERASE C-RELATED"/>
    <property type="match status" value="1"/>
</dbReference>
<comment type="similarity">
    <text evidence="3 12">Belongs to the glycosyltransferase 10 family.</text>
</comment>
<keyword evidence="5 12" id="KW-0808">Transferase</keyword>
<evidence type="ECO:0000256" key="8">
    <source>
        <dbReference type="ARBA" id="ARBA00022989"/>
    </source>
</evidence>
<keyword evidence="6 12" id="KW-0812">Transmembrane</keyword>
<keyword evidence="16" id="KW-1185">Reference proteome</keyword>
<dbReference type="InterPro" id="IPR001503">
    <property type="entry name" value="Glyco_trans_10"/>
</dbReference>
<dbReference type="PANTHER" id="PTHR48438:SF1">
    <property type="entry name" value="ALPHA-(1,3)-FUCOSYLTRANSFERASE C-RELATED"/>
    <property type="match status" value="1"/>
</dbReference>
<dbReference type="InterPro" id="IPR038577">
    <property type="entry name" value="GT10-like_C_sf"/>
</dbReference>
<feature type="domain" description="Fucosyltransferase N-terminal" evidence="14">
    <location>
        <begin position="91"/>
        <end position="210"/>
    </location>
</feature>
<evidence type="ECO:0000259" key="13">
    <source>
        <dbReference type="Pfam" id="PF00852"/>
    </source>
</evidence>
<keyword evidence="11" id="KW-0325">Glycoprotein</keyword>
<evidence type="ECO:0000256" key="12">
    <source>
        <dbReference type="RuleBase" id="RU003832"/>
    </source>
</evidence>
<protein>
    <recommendedName>
        <fullName evidence="12">Fucosyltransferase</fullName>
        <ecNumber evidence="12">2.4.1.-</ecNumber>
    </recommendedName>
</protein>